<keyword evidence="5 16" id="KW-0812">Transmembrane</keyword>
<comment type="function">
    <text evidence="15">Receptor for interleukin-2. This beta subunit is involved in receptor mediated endocytosis and transduces the mitogenic signals of IL2. Probably in association with IL15RA, involved in the stimulation of neutrophil phagocytosis by IL15.</text>
</comment>
<proteinExistence type="inferred from homology"/>
<evidence type="ECO:0000256" key="16">
    <source>
        <dbReference type="SAM" id="Phobius"/>
    </source>
</evidence>
<dbReference type="PANTHER" id="PTHR23037:SF30">
    <property type="entry name" value="INTERLEUKIN-2 RECEPTOR SUBUNIT BETA"/>
    <property type="match status" value="1"/>
</dbReference>
<dbReference type="FunCoup" id="F6SBB8">
    <property type="interactions" value="148"/>
</dbReference>
<reference evidence="19" key="2">
    <citation type="submission" date="2025-08" db="UniProtKB">
        <authorList>
            <consortium name="Ensembl"/>
        </authorList>
    </citation>
    <scope>IDENTIFICATION</scope>
</reference>
<dbReference type="Ensembl" id="ENSMODT00000000814.4">
    <property type="protein sequence ID" value="ENSMODP00000000796.3"/>
    <property type="gene ID" value="ENSMODG00000000667.4"/>
</dbReference>
<keyword evidence="7 16" id="KW-1133">Transmembrane helix</keyword>
<dbReference type="CTD" id="3560"/>
<dbReference type="KEGG" id="mdo:100025393"/>
<dbReference type="PANTHER" id="PTHR23037">
    <property type="entry name" value="CYTOKINE RECEPTOR"/>
    <property type="match status" value="1"/>
</dbReference>
<organism evidence="19 20">
    <name type="scientific">Monodelphis domestica</name>
    <name type="common">Gray short-tailed opossum</name>
    <dbReference type="NCBI Taxonomy" id="13616"/>
    <lineage>
        <taxon>Eukaryota</taxon>
        <taxon>Metazoa</taxon>
        <taxon>Chordata</taxon>
        <taxon>Craniata</taxon>
        <taxon>Vertebrata</taxon>
        <taxon>Euteleostomi</taxon>
        <taxon>Mammalia</taxon>
        <taxon>Metatheria</taxon>
        <taxon>Didelphimorphia</taxon>
        <taxon>Didelphidae</taxon>
        <taxon>Monodelphis</taxon>
    </lineage>
</organism>
<evidence type="ECO:0000256" key="13">
    <source>
        <dbReference type="ARBA" id="ARBA00031280"/>
    </source>
</evidence>
<evidence type="ECO:0000256" key="7">
    <source>
        <dbReference type="ARBA" id="ARBA00022989"/>
    </source>
</evidence>
<dbReference type="SUPFAM" id="SSF49265">
    <property type="entry name" value="Fibronectin type III"/>
    <property type="match status" value="2"/>
</dbReference>
<dbReference type="InterPro" id="IPR040951">
    <property type="entry name" value="IL2RB_N1"/>
</dbReference>
<dbReference type="Proteomes" id="UP000002280">
    <property type="component" value="Chromosome 8"/>
</dbReference>
<comment type="subcellular location">
    <subcellularLocation>
        <location evidence="1">Cell membrane</location>
        <topology evidence="1">Single-pass type I membrane protein</topology>
    </subcellularLocation>
</comment>
<dbReference type="PROSITE" id="PS01355">
    <property type="entry name" value="HEMATOPO_REC_S_F1"/>
    <property type="match status" value="1"/>
</dbReference>
<evidence type="ECO:0000313" key="19">
    <source>
        <dbReference type="Ensembl" id="ENSMODP00000000796.3"/>
    </source>
</evidence>
<dbReference type="GeneTree" id="ENSGT00510000049239"/>
<dbReference type="HOGENOM" id="CLU_035782_1_0_1"/>
<dbReference type="OrthoDB" id="9419853at2759"/>
<evidence type="ECO:0000256" key="17">
    <source>
        <dbReference type="SAM" id="SignalP"/>
    </source>
</evidence>
<dbReference type="STRING" id="13616.ENSMODP00000000796"/>
<evidence type="ECO:0000256" key="14">
    <source>
        <dbReference type="ARBA" id="ARBA00032935"/>
    </source>
</evidence>
<evidence type="ECO:0000256" key="1">
    <source>
        <dbReference type="ARBA" id="ARBA00004251"/>
    </source>
</evidence>
<dbReference type="CDD" id="cd00063">
    <property type="entry name" value="FN3"/>
    <property type="match status" value="1"/>
</dbReference>
<dbReference type="InterPro" id="IPR003531">
    <property type="entry name" value="Hempt_rcpt_S_F1_CS"/>
</dbReference>
<evidence type="ECO:0000256" key="8">
    <source>
        <dbReference type="ARBA" id="ARBA00023136"/>
    </source>
</evidence>
<evidence type="ECO:0000256" key="11">
    <source>
        <dbReference type="ARBA" id="ARBA00023180"/>
    </source>
</evidence>
<accession>F6SBB8</accession>
<evidence type="ECO:0000256" key="6">
    <source>
        <dbReference type="ARBA" id="ARBA00022729"/>
    </source>
</evidence>
<comment type="subunit">
    <text evidence="12">Non-covalent dimer of an alpha and a beta subunit. IL2R exists in 3 different forms: a high affinity dimer, an intermediate affinity monomer (beta subunit), and a low affinity monomer (alpha subunit). The high and intermediate affinity forms also associate with a gamma subunit. Interacts with SHB upon interleukin stimulation.</text>
</comment>
<keyword evidence="4" id="KW-1003">Cell membrane</keyword>
<feature type="domain" description="Fibronectin type-III" evidence="18">
    <location>
        <begin position="149"/>
        <end position="250"/>
    </location>
</feature>
<protein>
    <recommendedName>
        <fullName evidence="3">Interleukin-2 receptor subunit beta</fullName>
    </recommendedName>
    <alternativeName>
        <fullName evidence="14">High affinity IL-2 receptor subunit beta</fullName>
    </alternativeName>
    <alternativeName>
        <fullName evidence="13">p70-75</fullName>
    </alternativeName>
</protein>
<dbReference type="PROSITE" id="PS50853">
    <property type="entry name" value="FN3"/>
    <property type="match status" value="1"/>
</dbReference>
<dbReference type="eggNOG" id="ENOG502S0MR">
    <property type="taxonomic scope" value="Eukaryota"/>
</dbReference>
<dbReference type="InParanoid" id="F6SBB8"/>
<name>F6SBB8_MONDO</name>
<dbReference type="Gene3D" id="2.60.40.10">
    <property type="entry name" value="Immunoglobulins"/>
    <property type="match status" value="2"/>
</dbReference>
<evidence type="ECO:0000256" key="15">
    <source>
        <dbReference type="ARBA" id="ARBA00045664"/>
    </source>
</evidence>
<evidence type="ECO:0000256" key="2">
    <source>
        <dbReference type="ARBA" id="ARBA00008280"/>
    </source>
</evidence>
<dbReference type="GO" id="GO:0038110">
    <property type="term" value="P:interleukin-2-mediated signaling pathway"/>
    <property type="evidence" value="ECO:0000318"/>
    <property type="project" value="GO_Central"/>
</dbReference>
<evidence type="ECO:0000256" key="5">
    <source>
        <dbReference type="ARBA" id="ARBA00022692"/>
    </source>
</evidence>
<dbReference type="GeneID" id="100025393"/>
<dbReference type="Bgee" id="ENSMODG00000000667">
    <property type="expression patterns" value="Expressed in blood and 6 other cell types or tissues"/>
</dbReference>
<dbReference type="GO" id="GO:0004911">
    <property type="term" value="F:interleukin-2 receptor activity"/>
    <property type="evidence" value="ECO:0000318"/>
    <property type="project" value="GO_Central"/>
</dbReference>
<evidence type="ECO:0000313" key="20">
    <source>
        <dbReference type="Proteomes" id="UP000002280"/>
    </source>
</evidence>
<dbReference type="InterPro" id="IPR036116">
    <property type="entry name" value="FN3_sf"/>
</dbReference>
<feature type="transmembrane region" description="Helical" evidence="16">
    <location>
        <begin position="256"/>
        <end position="279"/>
    </location>
</feature>
<dbReference type="GO" id="GO:0016064">
    <property type="term" value="P:immunoglobulin mediated immune response"/>
    <property type="evidence" value="ECO:0000318"/>
    <property type="project" value="GO_Central"/>
</dbReference>
<evidence type="ECO:0000256" key="3">
    <source>
        <dbReference type="ARBA" id="ARBA00016239"/>
    </source>
</evidence>
<evidence type="ECO:0000256" key="9">
    <source>
        <dbReference type="ARBA" id="ARBA00023157"/>
    </source>
</evidence>
<dbReference type="AlphaFoldDB" id="F6SBB8"/>
<keyword evidence="11" id="KW-0325">Glycoprotein</keyword>
<keyword evidence="6 17" id="KW-0732">Signal</keyword>
<dbReference type="InterPro" id="IPR013783">
    <property type="entry name" value="Ig-like_fold"/>
</dbReference>
<keyword evidence="9" id="KW-1015">Disulfide bond</keyword>
<dbReference type="GO" id="GO:0019976">
    <property type="term" value="F:interleukin-2 binding"/>
    <property type="evidence" value="ECO:0000318"/>
    <property type="project" value="GO_Central"/>
</dbReference>
<feature type="signal peptide" evidence="17">
    <location>
        <begin position="1"/>
        <end position="42"/>
    </location>
</feature>
<keyword evidence="20" id="KW-1185">Reference proteome</keyword>
<evidence type="ECO:0000256" key="4">
    <source>
        <dbReference type="ARBA" id="ARBA00022475"/>
    </source>
</evidence>
<evidence type="ECO:0000256" key="12">
    <source>
        <dbReference type="ARBA" id="ARBA00026094"/>
    </source>
</evidence>
<sequence>MQPPYQMGPHSQLHPMSMTTYSPLPWYLPFFLLLFALPLIQGALKDSSQLSCFYNSRANISCTWSPEPTLRVEQCRIYAKSKLRTENQSCELLHVGPTFWTCNLILGEFNRQSLTAADVMVMTVSCLMGEQRFVMEEDFEPFQRIRLMTLNDLSLNQQEEHTYNVSWNVPMCSHYLDKYLVFEARYRIQGKPWEEAAVLSIKQDQRWVCIEKLSPDTEYEFQVRGKPERMTSAAVWSPWSQTLVFRTKPQGSNFNYWLPHLIMGLCGTVAILLLLLLVYKWYPQKWLKKILKYHTPDPSKFFSPLSTEHGGDFQKWLSSPFPTASFSTSILAPEISPLEVMQKEDPNLGLLLSKELVPAYRSPETSGHSLSSCFTNQGYFFFHLPDALEVESCQVYFTYEPFNEEEEENKVEGNQGSLMPQLHPGGPEDDSYCTFPPGDDMILFSPRLFQSPGNNLGPQSISCPGKEIKKETLPPEEHIATNPSCNPCFSALQNSLDLRPESVQNGSLLLGSGLGSVPPFPSADVPSAADQTRAVSSSYPVLNTGAYLSLGELQNQYQTHSA</sequence>
<dbReference type="Pfam" id="PF18707">
    <property type="entry name" value="IL2RB_N1"/>
    <property type="match status" value="1"/>
</dbReference>
<comment type="similarity">
    <text evidence="2">Belongs to the type I cytokine receptor family. Type 4 subfamily.</text>
</comment>
<dbReference type="OMA" id="QTSCFTN"/>
<keyword evidence="10" id="KW-0675">Receptor</keyword>
<feature type="chain" id="PRO_5003341415" description="Interleukin-2 receptor subunit beta" evidence="17">
    <location>
        <begin position="43"/>
        <end position="562"/>
    </location>
</feature>
<dbReference type="GO" id="GO:0009897">
    <property type="term" value="C:external side of plasma membrane"/>
    <property type="evidence" value="ECO:0000318"/>
    <property type="project" value="GO_Central"/>
</dbReference>
<reference evidence="19 20" key="1">
    <citation type="journal article" date="2007" name="Nature">
        <title>Genome of the marsupial Monodelphis domestica reveals innovation in non-coding sequences.</title>
        <authorList>
            <person name="Mikkelsen T.S."/>
            <person name="Wakefield M.J."/>
            <person name="Aken B."/>
            <person name="Amemiya C.T."/>
            <person name="Chang J.L."/>
            <person name="Duke S."/>
            <person name="Garber M."/>
            <person name="Gentles A.J."/>
            <person name="Goodstadt L."/>
            <person name="Heger A."/>
            <person name="Jurka J."/>
            <person name="Kamal M."/>
            <person name="Mauceli E."/>
            <person name="Searle S.M."/>
            <person name="Sharpe T."/>
            <person name="Baker M.L."/>
            <person name="Batzer M.A."/>
            <person name="Benos P.V."/>
            <person name="Belov K."/>
            <person name="Clamp M."/>
            <person name="Cook A."/>
            <person name="Cuff J."/>
            <person name="Das R."/>
            <person name="Davidow L."/>
            <person name="Deakin J.E."/>
            <person name="Fazzari M.J."/>
            <person name="Glass J.L."/>
            <person name="Grabherr M."/>
            <person name="Greally J.M."/>
            <person name="Gu W."/>
            <person name="Hore T.A."/>
            <person name="Huttley G.A."/>
            <person name="Kleber M."/>
            <person name="Jirtle R.L."/>
            <person name="Koina E."/>
            <person name="Lee J.T."/>
            <person name="Mahony S."/>
            <person name="Marra M.A."/>
            <person name="Miller R.D."/>
            <person name="Nicholls R.D."/>
            <person name="Oda M."/>
            <person name="Papenfuss A.T."/>
            <person name="Parra Z.E."/>
            <person name="Pollock D.D."/>
            <person name="Ray D.A."/>
            <person name="Schein J.E."/>
            <person name="Speed T.P."/>
            <person name="Thompson K."/>
            <person name="VandeBerg J.L."/>
            <person name="Wade C.M."/>
            <person name="Walker J.A."/>
            <person name="Waters P.D."/>
            <person name="Webber C."/>
            <person name="Weidman J.R."/>
            <person name="Xie X."/>
            <person name="Zody M.C."/>
            <person name="Baldwin J."/>
            <person name="Abdouelleil A."/>
            <person name="Abdulkadir J."/>
            <person name="Abebe A."/>
            <person name="Abera B."/>
            <person name="Abreu J."/>
            <person name="Acer S.C."/>
            <person name="Aftuck L."/>
            <person name="Alexander A."/>
            <person name="An P."/>
            <person name="Anderson E."/>
            <person name="Anderson S."/>
            <person name="Arachi H."/>
            <person name="Azer M."/>
            <person name="Bachantsang P."/>
            <person name="Barry A."/>
            <person name="Bayul T."/>
            <person name="Berlin A."/>
            <person name="Bessette D."/>
            <person name="Bloom T."/>
            <person name="Bloom T."/>
            <person name="Boguslavskiy L."/>
            <person name="Bonnet C."/>
            <person name="Boukhgalter B."/>
            <person name="Bourzgui I."/>
            <person name="Brown A."/>
            <person name="Cahill P."/>
            <person name="Channer S."/>
            <person name="Cheshatsang Y."/>
            <person name="Chuda L."/>
            <person name="Citroen M."/>
            <person name="Collymore A."/>
            <person name="Cooke P."/>
            <person name="Costello M."/>
            <person name="D'Aco K."/>
            <person name="Daza R."/>
            <person name="De Haan G."/>
            <person name="DeGray S."/>
            <person name="DeMaso C."/>
            <person name="Dhargay N."/>
            <person name="Dooley K."/>
            <person name="Dooley E."/>
            <person name="Doricent M."/>
            <person name="Dorje P."/>
            <person name="Dorjee K."/>
            <person name="Dupes A."/>
            <person name="Elong R."/>
            <person name="Falk J."/>
            <person name="Farina A."/>
            <person name="Faro S."/>
            <person name="Ferguson D."/>
            <person name="Fisher S."/>
            <person name="Foley C.D."/>
            <person name="Franke A."/>
            <person name="Friedrich D."/>
            <person name="Gadbois L."/>
            <person name="Gearin G."/>
            <person name="Gearin C.R."/>
            <person name="Giannoukos G."/>
            <person name="Goode T."/>
            <person name="Graham J."/>
            <person name="Grandbois E."/>
            <person name="Grewal S."/>
            <person name="Gyaltsen K."/>
            <person name="Hafez N."/>
            <person name="Hagos B."/>
            <person name="Hall J."/>
            <person name="Henson C."/>
            <person name="Hollinger A."/>
            <person name="Honan T."/>
            <person name="Huard M.D."/>
            <person name="Hughes L."/>
            <person name="Hurhula B."/>
            <person name="Husby M.E."/>
            <person name="Kamat A."/>
            <person name="Kanga B."/>
            <person name="Kashin S."/>
            <person name="Khazanovich D."/>
            <person name="Kisner P."/>
            <person name="Lance K."/>
            <person name="Lara M."/>
            <person name="Lee W."/>
            <person name="Lennon N."/>
            <person name="Letendre F."/>
            <person name="LeVine R."/>
            <person name="Lipovsky A."/>
            <person name="Liu X."/>
            <person name="Liu J."/>
            <person name="Liu S."/>
            <person name="Lokyitsang T."/>
            <person name="Lokyitsang Y."/>
            <person name="Lubonja R."/>
            <person name="Lui A."/>
            <person name="MacDonald P."/>
            <person name="Magnisalis V."/>
            <person name="Maru K."/>
            <person name="Matthews C."/>
            <person name="McCusker W."/>
            <person name="McDonough S."/>
            <person name="Mehta T."/>
            <person name="Meldrim J."/>
            <person name="Meneus L."/>
            <person name="Mihai O."/>
            <person name="Mihalev A."/>
            <person name="Mihova T."/>
            <person name="Mittelman R."/>
            <person name="Mlenga V."/>
            <person name="Montmayeur A."/>
            <person name="Mulrain L."/>
            <person name="Navidi A."/>
            <person name="Naylor J."/>
            <person name="Negash T."/>
            <person name="Nguyen T."/>
            <person name="Nguyen N."/>
            <person name="Nicol R."/>
            <person name="Norbu C."/>
            <person name="Norbu N."/>
            <person name="Novod N."/>
            <person name="O'Neill B."/>
            <person name="Osman S."/>
            <person name="Markiewicz E."/>
            <person name="Oyono O.L."/>
            <person name="Patti C."/>
            <person name="Phunkhang P."/>
            <person name="Pierre F."/>
            <person name="Priest M."/>
            <person name="Raghuraman S."/>
            <person name="Rege F."/>
            <person name="Reyes R."/>
            <person name="Rise C."/>
            <person name="Rogov P."/>
            <person name="Ross K."/>
            <person name="Ryan E."/>
            <person name="Settipalli S."/>
            <person name="Shea T."/>
            <person name="Sherpa N."/>
            <person name="Shi L."/>
            <person name="Shih D."/>
            <person name="Sparrow T."/>
            <person name="Spaulding J."/>
            <person name="Stalker J."/>
            <person name="Stange-Thomann N."/>
            <person name="Stavropoulos S."/>
            <person name="Stone C."/>
            <person name="Strader C."/>
            <person name="Tesfaye S."/>
            <person name="Thomson T."/>
            <person name="Thoulutsang Y."/>
            <person name="Thoulutsang D."/>
            <person name="Topham K."/>
            <person name="Topping I."/>
            <person name="Tsamla T."/>
            <person name="Vassiliev H."/>
            <person name="Vo A."/>
            <person name="Wangchuk T."/>
            <person name="Wangdi T."/>
            <person name="Weiand M."/>
            <person name="Wilkinson J."/>
            <person name="Wilson A."/>
            <person name="Yadav S."/>
            <person name="Young G."/>
            <person name="Yu Q."/>
            <person name="Zembek L."/>
            <person name="Zhong D."/>
            <person name="Zimmer A."/>
            <person name="Zwirko Z."/>
            <person name="Jaffe D.B."/>
            <person name="Alvarez P."/>
            <person name="Brockman W."/>
            <person name="Butler J."/>
            <person name="Chin C."/>
            <person name="Gnerre S."/>
            <person name="MacCallum I."/>
            <person name="Graves J.A."/>
            <person name="Ponting C.P."/>
            <person name="Breen M."/>
            <person name="Samollow P.B."/>
            <person name="Lander E.S."/>
            <person name="Lindblad-Toh K."/>
        </authorList>
    </citation>
    <scope>NUCLEOTIDE SEQUENCE [LARGE SCALE GENOMIC DNA]</scope>
</reference>
<evidence type="ECO:0000259" key="18">
    <source>
        <dbReference type="PROSITE" id="PS50853"/>
    </source>
</evidence>
<keyword evidence="8 16" id="KW-0472">Membrane</keyword>
<reference evidence="19" key="3">
    <citation type="submission" date="2025-09" db="UniProtKB">
        <authorList>
            <consortium name="Ensembl"/>
        </authorList>
    </citation>
    <scope>IDENTIFICATION</scope>
</reference>
<dbReference type="InterPro" id="IPR003961">
    <property type="entry name" value="FN3_dom"/>
</dbReference>
<evidence type="ECO:0000256" key="10">
    <source>
        <dbReference type="ARBA" id="ARBA00023170"/>
    </source>
</evidence>